<sequence>MLGLLLPSIAAAPPRAYDGEPSLVANPVDYVDTLVGTGTGGEIVGEINNFPGAAVPFGMVQYSPDTTDNYAGYDYQNPRSTGFSMTHASVGCAAFGDISVLPTTTAISVQPWRGPSGLPTMTAKWGSPAITRCTFRLPG</sequence>
<dbReference type="Gene3D" id="2.70.98.10">
    <property type="match status" value="1"/>
</dbReference>
<comment type="caution">
    <text evidence="2">The sequence shown here is derived from an EMBL/GenBank/DDBJ whole genome shotgun (WGS) entry which is preliminary data.</text>
</comment>
<evidence type="ECO:0000313" key="3">
    <source>
        <dbReference type="Proteomes" id="UP000020681"/>
    </source>
</evidence>
<name>A0ABN0R5E8_MYCUL</name>
<reference evidence="2 3" key="1">
    <citation type="submission" date="2014-01" db="EMBL/GenBank/DDBJ databases">
        <authorList>
            <person name="Dobos K."/>
            <person name="Lenaerts A."/>
            <person name="Ordway D."/>
            <person name="DeGroote M.A."/>
            <person name="Parker T."/>
            <person name="Sizemore C."/>
            <person name="Tallon L.J."/>
            <person name="Sadzewicz L.K."/>
            <person name="Sengamalay N."/>
            <person name="Fraser C.M."/>
            <person name="Hine E."/>
            <person name="Shefchek K.A."/>
            <person name="Das S.P."/>
            <person name="Tettelin H."/>
        </authorList>
    </citation>
    <scope>NUCLEOTIDE SEQUENCE [LARGE SCALE GENOMIC DNA]</scope>
    <source>
        <strain evidence="2 3">Harvey</strain>
    </source>
</reference>
<evidence type="ECO:0000313" key="2">
    <source>
        <dbReference type="EMBL" id="EUA92333.1"/>
    </source>
</evidence>
<feature type="domain" description="Glycosyl hydrolase family 92 N-terminal" evidence="1">
    <location>
        <begin position="30"/>
        <end position="111"/>
    </location>
</feature>
<dbReference type="Pfam" id="PF17678">
    <property type="entry name" value="Glyco_hydro_92N"/>
    <property type="match status" value="1"/>
</dbReference>
<evidence type="ECO:0000259" key="1">
    <source>
        <dbReference type="Pfam" id="PF17678"/>
    </source>
</evidence>
<keyword evidence="3" id="KW-1185">Reference proteome</keyword>
<dbReference type="InterPro" id="IPR041371">
    <property type="entry name" value="GH92_N"/>
</dbReference>
<protein>
    <submittedName>
        <fullName evidence="2">Alpha-1,2-mannosidase domain protein</fullName>
    </submittedName>
</protein>
<dbReference type="InterPro" id="IPR014718">
    <property type="entry name" value="GH-type_carb-bd"/>
</dbReference>
<dbReference type="PANTHER" id="PTHR12143:SF39">
    <property type="entry name" value="SECRETED PROTEIN"/>
    <property type="match status" value="1"/>
</dbReference>
<gene>
    <name evidence="2" type="ORF">I551_1157</name>
</gene>
<dbReference type="PANTHER" id="PTHR12143">
    <property type="entry name" value="PEPTIDE N-GLYCANASE PNGASE -RELATED"/>
    <property type="match status" value="1"/>
</dbReference>
<dbReference type="InterPro" id="IPR050883">
    <property type="entry name" value="PNGase"/>
</dbReference>
<organism evidence="2 3">
    <name type="scientific">Mycobacterium ulcerans str. Harvey</name>
    <dbReference type="NCBI Taxonomy" id="1299332"/>
    <lineage>
        <taxon>Bacteria</taxon>
        <taxon>Bacillati</taxon>
        <taxon>Actinomycetota</taxon>
        <taxon>Actinomycetes</taxon>
        <taxon>Mycobacteriales</taxon>
        <taxon>Mycobacteriaceae</taxon>
        <taxon>Mycobacterium</taxon>
        <taxon>Mycobacterium ulcerans group</taxon>
    </lineage>
</organism>
<proteinExistence type="predicted"/>
<dbReference type="EMBL" id="JAOL01000078">
    <property type="protein sequence ID" value="EUA92333.1"/>
    <property type="molecule type" value="Genomic_DNA"/>
</dbReference>
<accession>A0ABN0R5E8</accession>
<dbReference type="Proteomes" id="UP000020681">
    <property type="component" value="Unassembled WGS sequence"/>
</dbReference>